<feature type="compositionally biased region" description="Polar residues" evidence="10">
    <location>
        <begin position="196"/>
        <end position="212"/>
    </location>
</feature>
<keyword evidence="9" id="KW-0233">DNA recombination</keyword>
<dbReference type="InterPro" id="IPR012337">
    <property type="entry name" value="RNaseH-like_sf"/>
</dbReference>
<reference evidence="12" key="1">
    <citation type="journal article" date="2014" name="PLoS ONE">
        <title>Transcriptome-Based Identification of ABC Transporters in the Western Tarnished Plant Bug Lygus hesperus.</title>
        <authorList>
            <person name="Hull J.J."/>
            <person name="Chaney K."/>
            <person name="Geib S.M."/>
            <person name="Fabrick J.A."/>
            <person name="Brent C.S."/>
            <person name="Walsh D."/>
            <person name="Lavine L.C."/>
        </authorList>
    </citation>
    <scope>NUCLEOTIDE SEQUENCE</scope>
</reference>
<feature type="non-terminal residue" evidence="12">
    <location>
        <position position="1"/>
    </location>
</feature>
<feature type="domain" description="Integrase catalytic" evidence="11">
    <location>
        <begin position="1"/>
        <end position="90"/>
    </location>
</feature>
<dbReference type="SUPFAM" id="SSF53098">
    <property type="entry name" value="Ribonuclease H-like"/>
    <property type="match status" value="1"/>
</dbReference>
<keyword evidence="2" id="KW-0479">Metal-binding</keyword>
<evidence type="ECO:0000259" key="11">
    <source>
        <dbReference type="PROSITE" id="PS50994"/>
    </source>
</evidence>
<accession>A0A0A9ZIC5</accession>
<feature type="region of interest" description="Disordered" evidence="10">
    <location>
        <begin position="196"/>
        <end position="229"/>
    </location>
</feature>
<organism evidence="12">
    <name type="scientific">Lygus hesperus</name>
    <name type="common">Western plant bug</name>
    <dbReference type="NCBI Taxonomy" id="30085"/>
    <lineage>
        <taxon>Eukaryota</taxon>
        <taxon>Metazoa</taxon>
        <taxon>Ecdysozoa</taxon>
        <taxon>Arthropoda</taxon>
        <taxon>Hexapoda</taxon>
        <taxon>Insecta</taxon>
        <taxon>Pterygota</taxon>
        <taxon>Neoptera</taxon>
        <taxon>Paraneoptera</taxon>
        <taxon>Hemiptera</taxon>
        <taxon>Heteroptera</taxon>
        <taxon>Panheteroptera</taxon>
        <taxon>Cimicomorpha</taxon>
        <taxon>Miridae</taxon>
        <taxon>Mirini</taxon>
        <taxon>Lygus</taxon>
    </lineage>
</organism>
<evidence type="ECO:0000256" key="7">
    <source>
        <dbReference type="ARBA" id="ARBA00022918"/>
    </source>
</evidence>
<dbReference type="GO" id="GO:0003887">
    <property type="term" value="F:DNA-directed DNA polymerase activity"/>
    <property type="evidence" value="ECO:0007669"/>
    <property type="project" value="UniProtKB-KW"/>
</dbReference>
<dbReference type="GO" id="GO:0003676">
    <property type="term" value="F:nucleic acid binding"/>
    <property type="evidence" value="ECO:0007669"/>
    <property type="project" value="InterPro"/>
</dbReference>
<evidence type="ECO:0000256" key="9">
    <source>
        <dbReference type="ARBA" id="ARBA00023172"/>
    </source>
</evidence>
<evidence type="ECO:0000256" key="1">
    <source>
        <dbReference type="ARBA" id="ARBA00022722"/>
    </source>
</evidence>
<dbReference type="InterPro" id="IPR057670">
    <property type="entry name" value="SH3_retrovirus"/>
</dbReference>
<keyword evidence="6" id="KW-0229">DNA integration</keyword>
<keyword evidence="4" id="KW-0378">Hydrolase</keyword>
<evidence type="ECO:0000313" key="12">
    <source>
        <dbReference type="EMBL" id="JAG42600.1"/>
    </source>
</evidence>
<name>A0A0A9ZIC5_LYGHE</name>
<evidence type="ECO:0000256" key="5">
    <source>
        <dbReference type="ARBA" id="ARBA00022842"/>
    </source>
</evidence>
<dbReference type="GO" id="GO:0046872">
    <property type="term" value="F:metal ion binding"/>
    <property type="evidence" value="ECO:0007669"/>
    <property type="project" value="UniProtKB-KW"/>
</dbReference>
<proteinExistence type="predicted"/>
<evidence type="ECO:0000256" key="3">
    <source>
        <dbReference type="ARBA" id="ARBA00022759"/>
    </source>
</evidence>
<keyword evidence="3" id="KW-0255">Endonuclease</keyword>
<keyword evidence="5" id="KW-0460">Magnesium</keyword>
<evidence type="ECO:0000256" key="6">
    <source>
        <dbReference type="ARBA" id="ARBA00022908"/>
    </source>
</evidence>
<evidence type="ECO:0000256" key="2">
    <source>
        <dbReference type="ARBA" id="ARBA00022723"/>
    </source>
</evidence>
<dbReference type="InterPro" id="IPR001584">
    <property type="entry name" value="Integrase_cat-core"/>
</dbReference>
<keyword evidence="8" id="KW-0808">Transferase</keyword>
<gene>
    <name evidence="12" type="primary">POLX_223</name>
    <name evidence="12" type="ORF">CM83_101075</name>
</gene>
<protein>
    <submittedName>
        <fullName evidence="12">Retrovirus-related Pol polyprotein from transposon TNT 1-94</fullName>
    </submittedName>
</protein>
<dbReference type="PANTHER" id="PTHR42648:SF11">
    <property type="entry name" value="TRANSPOSON TY4-P GAG-POL POLYPROTEIN"/>
    <property type="match status" value="1"/>
</dbReference>
<dbReference type="GO" id="GO:0015074">
    <property type="term" value="P:DNA integration"/>
    <property type="evidence" value="ECO:0007669"/>
    <property type="project" value="UniProtKB-KW"/>
</dbReference>
<evidence type="ECO:0000256" key="4">
    <source>
        <dbReference type="ARBA" id="ARBA00022801"/>
    </source>
</evidence>
<dbReference type="InterPro" id="IPR039537">
    <property type="entry name" value="Retrotran_Ty1/copia-like"/>
</dbReference>
<dbReference type="GO" id="GO:0006310">
    <property type="term" value="P:DNA recombination"/>
    <property type="evidence" value="ECO:0007669"/>
    <property type="project" value="UniProtKB-KW"/>
</dbReference>
<dbReference type="InterPro" id="IPR036397">
    <property type="entry name" value="RNaseH_sf"/>
</dbReference>
<dbReference type="AlphaFoldDB" id="A0A0A9ZIC5"/>
<dbReference type="Pfam" id="PF25597">
    <property type="entry name" value="SH3_retrovirus"/>
    <property type="match status" value="1"/>
</dbReference>
<keyword evidence="7" id="KW-0695">RNA-directed DNA polymerase</keyword>
<dbReference type="PANTHER" id="PTHR42648">
    <property type="entry name" value="TRANSPOSASE, PUTATIVE-RELATED"/>
    <property type="match status" value="1"/>
</dbReference>
<dbReference type="EMBL" id="GBHO01001004">
    <property type="protein sequence ID" value="JAG42600.1"/>
    <property type="molecule type" value="Transcribed_RNA"/>
</dbReference>
<reference evidence="12" key="2">
    <citation type="submission" date="2014-07" db="EMBL/GenBank/DDBJ databases">
        <authorList>
            <person name="Hull J."/>
        </authorList>
    </citation>
    <scope>NUCLEOTIDE SEQUENCE</scope>
</reference>
<keyword evidence="1" id="KW-0540">Nuclease</keyword>
<sequence>LEYKTKEMKILLEKENIILTVCEPYTPQHNGTAERLNLELEEKIRVKLISSGIPTYFWPFAMRHVLHIHNRTPNRSIGFKTPYEVALKRTPTVKHIRRFGCEAYILDTQSTSKLTPKAALGFLLECDATGYHIFHFKNKTIVRSKHVDFVEARTYRHHASNSPAVSDIPPMPDFAIEEPTISSDSVRPYSSLSETISQGGELTNNNSISTQGGVRAHDVTPTPQSNDVNPELIYENEQFEFFDDTQKNPAQQPLRVNPELIYEDNNFEFFEDLTDTEKLACFMDNTLVELGPDPITYSQAIKAPDAEEWIKAINTEFKALNKCKTWKSIPKNNVPKGAKSYEDAMGTQKENRNRWTNQIDRNQIARLPDVKFLLIHATKFDLELVQNDVKTTFLNEYLNKLVYTETPDGYEKYLKTGIDLENNVSKIY</sequence>
<dbReference type="GO" id="GO:0016787">
    <property type="term" value="F:hydrolase activity"/>
    <property type="evidence" value="ECO:0007669"/>
    <property type="project" value="UniProtKB-KW"/>
</dbReference>
<keyword evidence="8" id="KW-0239">DNA-directed DNA polymerase</keyword>
<dbReference type="Gene3D" id="3.30.420.10">
    <property type="entry name" value="Ribonuclease H-like superfamily/Ribonuclease H"/>
    <property type="match status" value="1"/>
</dbReference>
<dbReference type="GO" id="GO:0004519">
    <property type="term" value="F:endonuclease activity"/>
    <property type="evidence" value="ECO:0007669"/>
    <property type="project" value="UniProtKB-KW"/>
</dbReference>
<dbReference type="GO" id="GO:0003964">
    <property type="term" value="F:RNA-directed DNA polymerase activity"/>
    <property type="evidence" value="ECO:0007669"/>
    <property type="project" value="UniProtKB-KW"/>
</dbReference>
<evidence type="ECO:0000256" key="8">
    <source>
        <dbReference type="ARBA" id="ARBA00022932"/>
    </source>
</evidence>
<dbReference type="PROSITE" id="PS50994">
    <property type="entry name" value="INTEGRASE"/>
    <property type="match status" value="1"/>
</dbReference>
<keyword evidence="8" id="KW-0548">Nucleotidyltransferase</keyword>
<evidence type="ECO:0000256" key="10">
    <source>
        <dbReference type="SAM" id="MobiDB-lite"/>
    </source>
</evidence>